<feature type="region of interest" description="Disordered" evidence="1">
    <location>
        <begin position="482"/>
        <end position="588"/>
    </location>
</feature>
<protein>
    <submittedName>
        <fullName evidence="2">Uncharacterized protein</fullName>
    </submittedName>
</protein>
<keyword evidence="3" id="KW-1185">Reference proteome</keyword>
<feature type="compositionally biased region" description="Polar residues" evidence="1">
    <location>
        <begin position="117"/>
        <end position="128"/>
    </location>
</feature>
<comment type="caution">
    <text evidence="2">The sequence shown here is derived from an EMBL/GenBank/DDBJ whole genome shotgun (WGS) entry which is preliminary data.</text>
</comment>
<proteinExistence type="predicted"/>
<reference evidence="2" key="1">
    <citation type="submission" date="2022-01" db="EMBL/GenBank/DDBJ databases">
        <title>Comparative genomics reveals a dynamic genome evolution in the ectomycorrhizal milk-cap (Lactarius) mushrooms.</title>
        <authorList>
            <consortium name="DOE Joint Genome Institute"/>
            <person name="Lebreton A."/>
            <person name="Tang N."/>
            <person name="Kuo A."/>
            <person name="LaButti K."/>
            <person name="Drula E."/>
            <person name="Barry K."/>
            <person name="Clum A."/>
            <person name="Lipzen A."/>
            <person name="Mousain D."/>
            <person name="Ng V."/>
            <person name="Wang R."/>
            <person name="Wang X."/>
            <person name="Dai Y."/>
            <person name="Henrissat B."/>
            <person name="Grigoriev I.V."/>
            <person name="Guerin-Laguette A."/>
            <person name="Yu F."/>
            <person name="Martin F.M."/>
        </authorList>
    </citation>
    <scope>NUCLEOTIDE SEQUENCE</scope>
    <source>
        <strain evidence="2">QP</strain>
    </source>
</reference>
<organism evidence="2 3">
    <name type="scientific">Lactarius akahatsu</name>
    <dbReference type="NCBI Taxonomy" id="416441"/>
    <lineage>
        <taxon>Eukaryota</taxon>
        <taxon>Fungi</taxon>
        <taxon>Dikarya</taxon>
        <taxon>Basidiomycota</taxon>
        <taxon>Agaricomycotina</taxon>
        <taxon>Agaricomycetes</taxon>
        <taxon>Russulales</taxon>
        <taxon>Russulaceae</taxon>
        <taxon>Lactarius</taxon>
    </lineage>
</organism>
<feature type="region of interest" description="Disordered" evidence="1">
    <location>
        <begin position="117"/>
        <end position="139"/>
    </location>
</feature>
<sequence>MQVTGQSRGHLVTTYARRKGRSRVFNVSSSPIKATDCEDLSLAEMTQRMKKRARQSNPIQTCTESQKVLKRPKNTHALALALPPDFDDKCTSSTSTLDSLISLNDETNNLQYQTPFNLSPVNSPTASDPMSPVPPSRRQLSRIGSRNLKENKSVKRLASPFHSRSVSRACSRSGSRANSPNMKIKKPSFYIKARTRSEANVAQSVENVSEVLFPISGSLPALGSMKSGACDPQSANCSTTYMLQNLSELDWFRPAKALSHSPFSEDYVPPGTPFHGWDCTSEAFLGGVPLQTSTPIVTNDPVRRHVHTEGMPSAPNPPENGHVIAKSHDITMQTCETKGSCSRPQQHFNHDSIFSSYFDDSTTLSSLQLDCMDPENAFQDDNRSSPNPCLSDNGMVTNLSGMLDTLDINGLKGSSVSLGHRSRSLDSAPTTVAPILPSDTQQATGRKRDRASTIRASDYMIKPAIVAPCGRVTSTTVAALTTRTRSGTIRPAHPPLVPPANSSPRVDLQQHIEQTPVGSSASTSIITDDDKSPSGPSGQAQSRSEQVPRNPRTNVETVEDMDTDVDNDESDDELLLDRKGWNWDGRWE</sequence>
<name>A0AAD4LHZ8_9AGAM</name>
<gene>
    <name evidence="2" type="ORF">EDB92DRAFT_1860058</name>
</gene>
<feature type="compositionally biased region" description="Basic and acidic residues" evidence="1">
    <location>
        <begin position="575"/>
        <end position="588"/>
    </location>
</feature>
<feature type="compositionally biased region" description="Acidic residues" evidence="1">
    <location>
        <begin position="557"/>
        <end position="574"/>
    </location>
</feature>
<dbReference type="Proteomes" id="UP001201163">
    <property type="component" value="Unassembled WGS sequence"/>
</dbReference>
<dbReference type="AlphaFoldDB" id="A0AAD4LHZ8"/>
<evidence type="ECO:0000313" key="3">
    <source>
        <dbReference type="Proteomes" id="UP001201163"/>
    </source>
</evidence>
<evidence type="ECO:0000313" key="2">
    <source>
        <dbReference type="EMBL" id="KAH8991677.1"/>
    </source>
</evidence>
<evidence type="ECO:0000256" key="1">
    <source>
        <dbReference type="SAM" id="MobiDB-lite"/>
    </source>
</evidence>
<feature type="compositionally biased region" description="Polar residues" evidence="1">
    <location>
        <begin position="535"/>
        <end position="547"/>
    </location>
</feature>
<accession>A0AAD4LHZ8</accession>
<feature type="region of interest" description="Disordered" evidence="1">
    <location>
        <begin position="420"/>
        <end position="452"/>
    </location>
</feature>
<dbReference type="EMBL" id="JAKELL010000025">
    <property type="protein sequence ID" value="KAH8991677.1"/>
    <property type="molecule type" value="Genomic_DNA"/>
</dbReference>